<evidence type="ECO:0000259" key="10">
    <source>
        <dbReference type="PROSITE" id="PS51873"/>
    </source>
</evidence>
<evidence type="ECO:0000256" key="5">
    <source>
        <dbReference type="ARBA" id="ARBA00022737"/>
    </source>
</evidence>
<evidence type="ECO:0000256" key="7">
    <source>
        <dbReference type="ARBA" id="ARBA00022786"/>
    </source>
</evidence>
<dbReference type="OrthoDB" id="9977870at2759"/>
<comment type="catalytic activity">
    <reaction evidence="1">
        <text>[E2 ubiquitin-conjugating enzyme]-S-ubiquitinyl-L-cysteine + [acceptor protein]-L-lysine = [E2 ubiquitin-conjugating enzyme]-L-cysteine + [acceptor protein]-N(6)-ubiquitinyl-L-lysine.</text>
        <dbReference type="EC" id="2.3.2.31"/>
    </reaction>
</comment>
<dbReference type="CDD" id="cd22584">
    <property type="entry name" value="Rcat_RBR_unk"/>
    <property type="match status" value="1"/>
</dbReference>
<keyword evidence="8" id="KW-0862">Zinc</keyword>
<dbReference type="InterPro" id="IPR002867">
    <property type="entry name" value="IBR_dom"/>
</dbReference>
<evidence type="ECO:0000256" key="8">
    <source>
        <dbReference type="ARBA" id="ARBA00022833"/>
    </source>
</evidence>
<protein>
    <recommendedName>
        <fullName evidence="2">RBR-type E3 ubiquitin transferase</fullName>
        <ecNumber evidence="2">2.3.2.31</ecNumber>
    </recommendedName>
</protein>
<dbReference type="AlphaFoldDB" id="A0A8H5M6L9"/>
<evidence type="ECO:0000256" key="2">
    <source>
        <dbReference type="ARBA" id="ARBA00012251"/>
    </source>
</evidence>
<dbReference type="InterPro" id="IPR044066">
    <property type="entry name" value="TRIAD_supradom"/>
</dbReference>
<reference evidence="11 12" key="1">
    <citation type="journal article" date="2020" name="ISME J.">
        <title>Uncovering the hidden diversity of litter-decomposition mechanisms in mushroom-forming fungi.</title>
        <authorList>
            <person name="Floudas D."/>
            <person name="Bentzer J."/>
            <person name="Ahren D."/>
            <person name="Johansson T."/>
            <person name="Persson P."/>
            <person name="Tunlid A."/>
        </authorList>
    </citation>
    <scope>NUCLEOTIDE SEQUENCE [LARGE SCALE GENOMIC DNA]</scope>
    <source>
        <strain evidence="11 12">CBS 661.87</strain>
    </source>
</reference>
<dbReference type="Gene3D" id="1.20.120.1750">
    <property type="match status" value="1"/>
</dbReference>
<dbReference type="PROSITE" id="PS51873">
    <property type="entry name" value="TRIAD"/>
    <property type="match status" value="1"/>
</dbReference>
<feature type="region of interest" description="Disordered" evidence="9">
    <location>
        <begin position="182"/>
        <end position="230"/>
    </location>
</feature>
<keyword evidence="12" id="KW-1185">Reference proteome</keyword>
<comment type="caution">
    <text evidence="11">The sequence shown here is derived from an EMBL/GenBank/DDBJ whole genome shotgun (WGS) entry which is preliminary data.</text>
</comment>
<organism evidence="11 12">
    <name type="scientific">Tricholomella constricta</name>
    <dbReference type="NCBI Taxonomy" id="117010"/>
    <lineage>
        <taxon>Eukaryota</taxon>
        <taxon>Fungi</taxon>
        <taxon>Dikarya</taxon>
        <taxon>Basidiomycota</taxon>
        <taxon>Agaricomycotina</taxon>
        <taxon>Agaricomycetes</taxon>
        <taxon>Agaricomycetidae</taxon>
        <taxon>Agaricales</taxon>
        <taxon>Tricholomatineae</taxon>
        <taxon>Lyophyllaceae</taxon>
        <taxon>Tricholomella</taxon>
    </lineage>
</organism>
<gene>
    <name evidence="11" type="ORF">D9615_004990</name>
</gene>
<dbReference type="GO" id="GO:0016567">
    <property type="term" value="P:protein ubiquitination"/>
    <property type="evidence" value="ECO:0007669"/>
    <property type="project" value="InterPro"/>
</dbReference>
<dbReference type="EC" id="2.3.2.31" evidence="2"/>
<evidence type="ECO:0000256" key="9">
    <source>
        <dbReference type="SAM" id="MobiDB-lite"/>
    </source>
</evidence>
<evidence type="ECO:0000313" key="12">
    <source>
        <dbReference type="Proteomes" id="UP000565441"/>
    </source>
</evidence>
<evidence type="ECO:0000256" key="6">
    <source>
        <dbReference type="ARBA" id="ARBA00022771"/>
    </source>
</evidence>
<dbReference type="Pfam" id="PF01485">
    <property type="entry name" value="IBR"/>
    <property type="match status" value="2"/>
</dbReference>
<sequence>MTAAVAHDLLSEQLIAELLENDLRSLESMKPAEKLQADKLVTATSAQGRIKRSNPDSAATTPDSDADLAFQMYLFDSRVANDAAYAQSIQNETSTMDTVDRQYAQRLATNERKIGLDAEFARRLQAIDDEGEDIDLVEDAESTLGDMEATFDPSAAVEDLKGPPAFAMNPPIKTEDAEINSTLSGTDNHAKGKGRQLSSPQHEWDHEGIRDTDESSTISKEDDTSSSLDLDEIPYPTCGICMESFIMTYSPISATLSANSSNKLPYGLRLPCPQDHAYCISCMTSYIQNKLDPDGTGAGKSSAVVFPIRCPECPLGEWPGGIEDEIAQRVLEKGGMVDWHHQRLLDTIPRLFCPNPKCSSLVEADEDDEDPEAACPSCQEIMCVPCRTRWHTGLTCEEYQALPLDERSPEDRLVLDLAKAEQWRRCPNCSVIVELVSGCNHMICRCGFHFCFKCGSPTTEDGICKNNPRCEVWDEDMLLEQRERERNRPANNAQPVHIPQYQPRVRRAHRDVLNWMDDPGASPLAKYRAVEV</sequence>
<accession>A0A8H5M6L9</accession>
<keyword evidence="6" id="KW-0863">Zinc-finger</keyword>
<dbReference type="Proteomes" id="UP000565441">
    <property type="component" value="Unassembled WGS sequence"/>
</dbReference>
<dbReference type="GO" id="GO:0008270">
    <property type="term" value="F:zinc ion binding"/>
    <property type="evidence" value="ECO:0007669"/>
    <property type="project" value="UniProtKB-KW"/>
</dbReference>
<feature type="compositionally biased region" description="Basic and acidic residues" evidence="9">
    <location>
        <begin position="202"/>
        <end position="223"/>
    </location>
</feature>
<keyword evidence="3" id="KW-0808">Transferase</keyword>
<dbReference type="InterPro" id="IPR031127">
    <property type="entry name" value="E3_UB_ligase_RBR"/>
</dbReference>
<keyword evidence="4" id="KW-0479">Metal-binding</keyword>
<evidence type="ECO:0000256" key="1">
    <source>
        <dbReference type="ARBA" id="ARBA00001798"/>
    </source>
</evidence>
<dbReference type="GO" id="GO:0061630">
    <property type="term" value="F:ubiquitin protein ligase activity"/>
    <property type="evidence" value="ECO:0007669"/>
    <property type="project" value="UniProtKB-EC"/>
</dbReference>
<dbReference type="PANTHER" id="PTHR11685">
    <property type="entry name" value="RBR FAMILY RING FINGER AND IBR DOMAIN-CONTAINING"/>
    <property type="match status" value="1"/>
</dbReference>
<dbReference type="EMBL" id="JAACJP010000007">
    <property type="protein sequence ID" value="KAF5383165.1"/>
    <property type="molecule type" value="Genomic_DNA"/>
</dbReference>
<dbReference type="SUPFAM" id="SSF57850">
    <property type="entry name" value="RING/U-box"/>
    <property type="match status" value="3"/>
</dbReference>
<name>A0A8H5M6L9_9AGAR</name>
<evidence type="ECO:0000256" key="4">
    <source>
        <dbReference type="ARBA" id="ARBA00022723"/>
    </source>
</evidence>
<feature type="domain" description="RING-type" evidence="10">
    <location>
        <begin position="234"/>
        <end position="474"/>
    </location>
</feature>
<dbReference type="SMART" id="SM00647">
    <property type="entry name" value="IBR"/>
    <property type="match status" value="2"/>
</dbReference>
<evidence type="ECO:0000313" key="11">
    <source>
        <dbReference type="EMBL" id="KAF5383165.1"/>
    </source>
</evidence>
<keyword evidence="5" id="KW-0677">Repeat</keyword>
<proteinExistence type="predicted"/>
<evidence type="ECO:0000256" key="3">
    <source>
        <dbReference type="ARBA" id="ARBA00022679"/>
    </source>
</evidence>
<keyword evidence="7" id="KW-0833">Ubl conjugation pathway</keyword>